<dbReference type="RefSeq" id="WP_013568516.1">
    <property type="nucleotide sequence ID" value="NC_014963.1"/>
</dbReference>
<evidence type="ECO:0000313" key="3">
    <source>
        <dbReference type="Proteomes" id="UP000006844"/>
    </source>
</evidence>
<proteinExistence type="predicted"/>
<feature type="transmembrane region" description="Helical" evidence="1">
    <location>
        <begin position="43"/>
        <end position="62"/>
    </location>
</feature>
<reference evidence="2 3" key="1">
    <citation type="journal article" date="2012" name="Stand. Genomic Sci.">
        <title>Complete genome sequence of Terriglobus saanensis type strain SP1PR4(T), an Acidobacteria from tundra soil.</title>
        <authorList>
            <person name="Rawat S.R."/>
            <person name="Mannisto M.K."/>
            <person name="Starovoytov V."/>
            <person name="Goodwin L."/>
            <person name="Nolan M."/>
            <person name="Hauser L."/>
            <person name="Land M."/>
            <person name="Davenport K.W."/>
            <person name="Woyke T."/>
            <person name="Haggblom M.M."/>
        </authorList>
    </citation>
    <scope>NUCLEOTIDE SEQUENCE</scope>
    <source>
        <strain evidence="3">ATCC BAA-1853 / DSM 23119 / SP1PR4</strain>
    </source>
</reference>
<keyword evidence="3" id="KW-1185">Reference proteome</keyword>
<name>E8V770_TERSS</name>
<dbReference type="eggNOG" id="ENOG502ZDC2">
    <property type="taxonomic scope" value="Bacteria"/>
</dbReference>
<evidence type="ECO:0000313" key="2">
    <source>
        <dbReference type="EMBL" id="ADV82783.1"/>
    </source>
</evidence>
<dbReference type="EMBL" id="CP002467">
    <property type="protein sequence ID" value="ADV82783.1"/>
    <property type="molecule type" value="Genomic_DNA"/>
</dbReference>
<sequence>MRVWLLAGVLLFGGTSLYGQGCSQCRDNVQQTPARVRAAYRQAITLMVGTALVLFVGVLVVARRVR</sequence>
<dbReference type="AlphaFoldDB" id="E8V770"/>
<accession>E8V770</accession>
<evidence type="ECO:0000256" key="1">
    <source>
        <dbReference type="SAM" id="Phobius"/>
    </source>
</evidence>
<dbReference type="Proteomes" id="UP000006844">
    <property type="component" value="Chromosome"/>
</dbReference>
<protein>
    <submittedName>
        <fullName evidence="2">Uncharacterized protein</fullName>
    </submittedName>
</protein>
<keyword evidence="1" id="KW-0472">Membrane</keyword>
<keyword evidence="1" id="KW-1133">Transmembrane helix</keyword>
<dbReference type="STRING" id="401053.AciPR4_1979"/>
<gene>
    <name evidence="2" type="ordered locus">AciPR4_1979</name>
</gene>
<organism evidence="2 3">
    <name type="scientific">Terriglobus saanensis (strain ATCC BAA-1853 / DSM 23119 / SP1PR4)</name>
    <dbReference type="NCBI Taxonomy" id="401053"/>
    <lineage>
        <taxon>Bacteria</taxon>
        <taxon>Pseudomonadati</taxon>
        <taxon>Acidobacteriota</taxon>
        <taxon>Terriglobia</taxon>
        <taxon>Terriglobales</taxon>
        <taxon>Acidobacteriaceae</taxon>
        <taxon>Terriglobus</taxon>
    </lineage>
</organism>
<dbReference type="HOGENOM" id="CLU_206036_0_0_0"/>
<dbReference type="KEGG" id="tsa:AciPR4_1979"/>
<keyword evidence="1" id="KW-0812">Transmembrane</keyword>